<dbReference type="EMBL" id="MDDG01000001">
    <property type="protein sequence ID" value="OQE46856.1"/>
    <property type="molecule type" value="Genomic_DNA"/>
</dbReference>
<dbReference type="AlphaFoldDB" id="A0A1V6V880"/>
<proteinExistence type="predicted"/>
<dbReference type="Proteomes" id="UP000191500">
    <property type="component" value="Unassembled WGS sequence"/>
</dbReference>
<comment type="caution">
    <text evidence="2">The sequence shown here is derived from an EMBL/GenBank/DDBJ whole genome shotgun (WGS) entry which is preliminary data.</text>
</comment>
<protein>
    <submittedName>
        <fullName evidence="2">Uncharacterized protein</fullName>
    </submittedName>
</protein>
<reference evidence="3" key="1">
    <citation type="journal article" date="2017" name="Nat. Microbiol.">
        <title>Global analysis of biosynthetic gene clusters reveals vast potential of secondary metabolite production in Penicillium species.</title>
        <authorList>
            <person name="Nielsen J.C."/>
            <person name="Grijseels S."/>
            <person name="Prigent S."/>
            <person name="Ji B."/>
            <person name="Dainat J."/>
            <person name="Nielsen K.F."/>
            <person name="Frisvad J.C."/>
            <person name="Workman M."/>
            <person name="Nielsen J."/>
        </authorList>
    </citation>
    <scope>NUCLEOTIDE SEQUENCE [LARGE SCALE GENOMIC DNA]</scope>
    <source>
        <strain evidence="3">IBT 31321</strain>
    </source>
</reference>
<keyword evidence="3" id="KW-1185">Reference proteome</keyword>
<dbReference type="STRING" id="36646.A0A1V6V880"/>
<accession>A0A1V6V880</accession>
<evidence type="ECO:0000256" key="1">
    <source>
        <dbReference type="SAM" id="MobiDB-lite"/>
    </source>
</evidence>
<evidence type="ECO:0000313" key="3">
    <source>
        <dbReference type="Proteomes" id="UP000191500"/>
    </source>
</evidence>
<sequence>MANMDWALELSAKLRQNGFTLPAQTWPPSGQCPGTVLIPIKFADAICNQDGLIDYFKIPITDSPSPPSNSTSESENRNDLDLETIYSYFHSEKKPLDGHPLRSIGASTNPRLPAFWLDPKDYASSHPDSDWKVISSRYERDHNSQLDVFGTLFKHFAPITGFSSIPSVRGLSLSPWAWETALKCMTTLFHAGPLIVRDNVLEFQDDYRLQDSTGAYEVNKTAIGFGLGVVAVKTADWAWLQPYNLDRAKDSQEYMSLDVGGGGAGKADVERPKWTSGPQPAVTRSM</sequence>
<feature type="region of interest" description="Disordered" evidence="1">
    <location>
        <begin position="263"/>
        <end position="286"/>
    </location>
</feature>
<gene>
    <name evidence="2" type="ORF">PENCOP_c001G00285</name>
</gene>
<name>A0A1V6V880_9EURO</name>
<organism evidence="2 3">
    <name type="scientific">Penicillium coprophilum</name>
    <dbReference type="NCBI Taxonomy" id="36646"/>
    <lineage>
        <taxon>Eukaryota</taxon>
        <taxon>Fungi</taxon>
        <taxon>Dikarya</taxon>
        <taxon>Ascomycota</taxon>
        <taxon>Pezizomycotina</taxon>
        <taxon>Eurotiomycetes</taxon>
        <taxon>Eurotiomycetidae</taxon>
        <taxon>Eurotiales</taxon>
        <taxon>Aspergillaceae</taxon>
        <taxon>Penicillium</taxon>
    </lineage>
</organism>
<feature type="compositionally biased region" description="Polar residues" evidence="1">
    <location>
        <begin position="276"/>
        <end position="286"/>
    </location>
</feature>
<evidence type="ECO:0000313" key="2">
    <source>
        <dbReference type="EMBL" id="OQE46856.1"/>
    </source>
</evidence>